<dbReference type="InterPro" id="IPR006544">
    <property type="entry name" value="P-type_TPase_V"/>
</dbReference>
<dbReference type="InterPro" id="IPR023298">
    <property type="entry name" value="ATPase_P-typ_TM_dom_sf"/>
</dbReference>
<dbReference type="Gene3D" id="3.40.50.1000">
    <property type="entry name" value="HAD superfamily/HAD-like"/>
    <property type="match status" value="1"/>
</dbReference>
<dbReference type="InterPro" id="IPR023214">
    <property type="entry name" value="HAD_sf"/>
</dbReference>
<evidence type="ECO:0000313" key="13">
    <source>
        <dbReference type="EMBL" id="SCL96823.1"/>
    </source>
</evidence>
<dbReference type="GO" id="GO:0005524">
    <property type="term" value="F:ATP binding"/>
    <property type="evidence" value="ECO:0007669"/>
    <property type="project" value="UniProtKB-KW"/>
</dbReference>
<protein>
    <submittedName>
        <fullName evidence="13">Cation transporting ATPase, putative</fullName>
    </submittedName>
</protein>
<name>A0A1C6X1U4_PLACU</name>
<keyword evidence="10" id="KW-0175">Coiled coil</keyword>
<dbReference type="Proteomes" id="UP000507163">
    <property type="component" value="Chromosome 2"/>
</dbReference>
<evidence type="ECO:0000256" key="11">
    <source>
        <dbReference type="SAM" id="Phobius"/>
    </source>
</evidence>
<dbReference type="Gene3D" id="3.40.1110.10">
    <property type="entry name" value="Calcium-transporting ATPase, cytoplasmic domain N"/>
    <property type="match status" value="1"/>
</dbReference>
<feature type="transmembrane region" description="Helical" evidence="11">
    <location>
        <begin position="16"/>
        <end position="35"/>
    </location>
</feature>
<dbReference type="PANTHER" id="PTHR45630:SF7">
    <property type="entry name" value="ENDOPLASMIC RETICULUM TRANSMEMBRANE HELIX TRANSLOCASE"/>
    <property type="match status" value="1"/>
</dbReference>
<dbReference type="InterPro" id="IPR023299">
    <property type="entry name" value="ATPase_P-typ_cyto_dom_N"/>
</dbReference>
<keyword evidence="8 11" id="KW-1133">Transmembrane helix</keyword>
<feature type="transmembrane region" description="Helical" evidence="11">
    <location>
        <begin position="660"/>
        <end position="682"/>
    </location>
</feature>
<dbReference type="SUPFAM" id="SSF56784">
    <property type="entry name" value="HAD-like"/>
    <property type="match status" value="1"/>
</dbReference>
<evidence type="ECO:0000256" key="7">
    <source>
        <dbReference type="ARBA" id="ARBA00022967"/>
    </source>
</evidence>
<evidence type="ECO:0000256" key="5">
    <source>
        <dbReference type="ARBA" id="ARBA00022840"/>
    </source>
</evidence>
<proteinExistence type="predicted"/>
<dbReference type="SFLD" id="SFLDS00003">
    <property type="entry name" value="Haloacid_Dehalogenase"/>
    <property type="match status" value="1"/>
</dbReference>
<keyword evidence="3" id="KW-0479">Metal-binding</keyword>
<dbReference type="PRINTS" id="PR00119">
    <property type="entry name" value="CATATPASE"/>
</dbReference>
<dbReference type="PANTHER" id="PTHR45630">
    <property type="entry name" value="CATION-TRANSPORTING ATPASE-RELATED"/>
    <property type="match status" value="1"/>
</dbReference>
<dbReference type="Gene3D" id="2.70.150.10">
    <property type="entry name" value="Calcium-transporting ATPase, cytoplasmic transduction domain A"/>
    <property type="match status" value="1"/>
</dbReference>
<dbReference type="SUPFAM" id="SSF81665">
    <property type="entry name" value="Calcium ATPase, transmembrane domain M"/>
    <property type="match status" value="1"/>
</dbReference>
<reference evidence="13 14" key="1">
    <citation type="submission" date="2016-08" db="EMBL/GenBank/DDBJ databases">
        <authorList>
            <consortium name="Pathogen Informatics"/>
        </authorList>
    </citation>
    <scope>NUCLEOTIDE SEQUENCE [LARGE SCALE GENOMIC DNA]</scope>
    <source>
        <strain evidence="13 14">AJ</strain>
    </source>
</reference>
<evidence type="ECO:0000259" key="12">
    <source>
        <dbReference type="Pfam" id="PF00122"/>
    </source>
</evidence>
<dbReference type="EMBL" id="LT608168">
    <property type="protein sequence ID" value="SCL96823.1"/>
    <property type="molecule type" value="Genomic_DNA"/>
</dbReference>
<feature type="transmembrane region" description="Helical" evidence="11">
    <location>
        <begin position="1446"/>
        <end position="1465"/>
    </location>
</feature>
<keyword evidence="6" id="KW-0460">Magnesium</keyword>
<dbReference type="InterPro" id="IPR018303">
    <property type="entry name" value="ATPase_P-typ_P_site"/>
</dbReference>
<keyword evidence="4" id="KW-0547">Nucleotide-binding</keyword>
<feature type="transmembrane region" description="Helical" evidence="11">
    <location>
        <begin position="1507"/>
        <end position="1534"/>
    </location>
</feature>
<feature type="transmembrane region" description="Helical" evidence="11">
    <location>
        <begin position="115"/>
        <end position="140"/>
    </location>
</feature>
<organism evidence="13 14">
    <name type="scientific">Plasmodium chabaudi chabaudi</name>
    <dbReference type="NCBI Taxonomy" id="31271"/>
    <lineage>
        <taxon>Eukaryota</taxon>
        <taxon>Sar</taxon>
        <taxon>Alveolata</taxon>
        <taxon>Apicomplexa</taxon>
        <taxon>Aconoidasida</taxon>
        <taxon>Haemosporida</taxon>
        <taxon>Plasmodiidae</taxon>
        <taxon>Plasmodium</taxon>
        <taxon>Plasmodium (Vinckeia)</taxon>
    </lineage>
</organism>
<dbReference type="InterPro" id="IPR008250">
    <property type="entry name" value="ATPase_P-typ_transduc_dom_A_sf"/>
</dbReference>
<gene>
    <name evidence="13" type="ORF">PCHAJ_000027800</name>
</gene>
<evidence type="ECO:0000256" key="2">
    <source>
        <dbReference type="ARBA" id="ARBA00022692"/>
    </source>
</evidence>
<keyword evidence="2 11" id="KW-0812">Transmembrane</keyword>
<evidence type="ECO:0000256" key="9">
    <source>
        <dbReference type="ARBA" id="ARBA00023136"/>
    </source>
</evidence>
<dbReference type="Pfam" id="PF00122">
    <property type="entry name" value="E1-E2_ATPase"/>
    <property type="match status" value="1"/>
</dbReference>
<evidence type="ECO:0000256" key="4">
    <source>
        <dbReference type="ARBA" id="ARBA00022741"/>
    </source>
</evidence>
<dbReference type="InterPro" id="IPR044492">
    <property type="entry name" value="P_typ_ATPase_HD_dom"/>
</dbReference>
<dbReference type="InterPro" id="IPR036412">
    <property type="entry name" value="HAD-like_sf"/>
</dbReference>
<evidence type="ECO:0000313" key="14">
    <source>
        <dbReference type="Proteomes" id="UP000507163"/>
    </source>
</evidence>
<feature type="transmembrane region" description="Helical" evidence="11">
    <location>
        <begin position="1554"/>
        <end position="1578"/>
    </location>
</feature>
<dbReference type="GO" id="GO:0019829">
    <property type="term" value="F:ATPase-coupled monoatomic cation transmembrane transporter activity"/>
    <property type="evidence" value="ECO:0007669"/>
    <property type="project" value="TreeGrafter"/>
</dbReference>
<feature type="domain" description="P-type ATPase A" evidence="12">
    <location>
        <begin position="488"/>
        <end position="607"/>
    </location>
</feature>
<dbReference type="InterPro" id="IPR059000">
    <property type="entry name" value="ATPase_P-type_domA"/>
</dbReference>
<evidence type="ECO:0000256" key="8">
    <source>
        <dbReference type="ARBA" id="ARBA00022989"/>
    </source>
</evidence>
<dbReference type="SUPFAM" id="SSF81660">
    <property type="entry name" value="Metal cation-transporting ATPase, ATP-binding domain N"/>
    <property type="match status" value="1"/>
</dbReference>
<dbReference type="GO" id="GO:0006874">
    <property type="term" value="P:intracellular calcium ion homeostasis"/>
    <property type="evidence" value="ECO:0007669"/>
    <property type="project" value="TreeGrafter"/>
</dbReference>
<dbReference type="GO" id="GO:0015662">
    <property type="term" value="F:P-type ion transporter activity"/>
    <property type="evidence" value="ECO:0007669"/>
    <property type="project" value="TreeGrafter"/>
</dbReference>
<evidence type="ECO:0000256" key="3">
    <source>
        <dbReference type="ARBA" id="ARBA00022723"/>
    </source>
</evidence>
<keyword evidence="7" id="KW-1278">Translocase</keyword>
<dbReference type="SUPFAM" id="SSF81653">
    <property type="entry name" value="Calcium ATPase, transduction domain A"/>
    <property type="match status" value="1"/>
</dbReference>
<dbReference type="SFLD" id="SFLDF00027">
    <property type="entry name" value="p-type_atpase"/>
    <property type="match status" value="1"/>
</dbReference>
<dbReference type="GO" id="GO:0005789">
    <property type="term" value="C:endoplasmic reticulum membrane"/>
    <property type="evidence" value="ECO:0007669"/>
    <property type="project" value="TreeGrafter"/>
</dbReference>
<evidence type="ECO:0000256" key="10">
    <source>
        <dbReference type="SAM" id="Coils"/>
    </source>
</evidence>
<feature type="transmembrane region" description="Helical" evidence="11">
    <location>
        <begin position="1590"/>
        <end position="1616"/>
    </location>
</feature>
<sequence>MERKYNVLAYKKRKTYLRLDVLLFIFYAYFLHLIFKNQKFEARPEDYEYLEKLKIELDNNQIFNSKNDSHSANKWIYDKNNGNKLSTLKTKKEKKDNKENNDNTFKPIIVGKYNLIYIFYSIEFVCLLIFIVFHLLTFLLSQWNLSINLFIAYNKLSNKGRDRYIYNLQKFCTHIYIKPIQTGSFQNINKQKGLSKCVKNCWPSKNDAKKKERFNTDYNLYKPKSMLVELKKENNDIYFFYKHKKYIFNYETLNFESVKHFDIFNIPFYLNWKGLIECEHKVPCQENFIKKIHTEAKLFYTNENIESNYINTWNGVISSIEELYESECFKKNTARDKCISIGNTGDNNNYNNGISSEPINGQRKGSDDILDQIGKKIGIADINNINKKFYGYDCKKSYFEIPYDLYVHNNLSKYGENIYDIPSPCFKKLLYEAMLSPFFIFQFFSIILWMLDSYWYFGIFSIFILIVLESQLINKRIREFNLINSMKMCPQNVYVYRNLQWKIIKSNLLLPGDIYILSNDINGNDNICTCETLLLEGMCITDESILTGESIPLIKASIDKGVDIHSSDNFIDNKNREEIDYSSYLNKIDIKNKHKKHVVYAGSNILLTKNENTEFNNSKLPITGCVGVVLKNGFSTYQGKLVRTIINTSEKINSSSTDSIIFLFILLFFSITSCVYVVYTILKTTSERNLYKILLSASHIITAVIPPEFPITLSLGVTISIVYLYNLKIYCTEPFRLPFSGKSNICAFDKTGTLTEDNMIVLGLFGLDNKINRIYESNQSIINKQRVPFLSLAVISGCHSLCTINNKLLGDPLEKNSFLKLNCSMKSLDNIFVRSSSYVSKGGNDITSDGGGKFSEFFISSKSLTNLNKKIPSFSKENREAKNNLIENFYIYKRFFFSSDLQRMTCILQHTGYEGDWYGDSYESDEEVTVEDFCNDTESNIINKNLSNLNKLKKKKKRNISSSSITGSTINRSSHKNDMVKQYIVVSKGSPEIMKNFLKEIPENYDKILTSLSIKGYRVICLAASILDNKLIQKNLRREDVEKDLYFCGFLAFLCPIKISTPTYISDIKNAGIKNIMITGDNALTACQVAQDVNMIPSVRDKDILILKKNESYNKGNSLYLKRYETSSSLDISEDGRGGNKQNIIDELKNITSLSEDKIDILKKEAIFILQNIFKDDINKKKIADHLINMIMKAKNVNTMLFFSNRENKNVIPFFIGNEEYIKLCSELFTLCITGDIIEYFFREYQNNINLIDMLINKVHIFCRVSPKNKEIIIKTLNKLGNITIMCGDGTNDMAALKAAHVGVSLLSIKICYKNKDSKSKIRGSNSYMHGNSILDHQNEYYRNRVPNVNNCISDYNNVCAKYGNIPPYNPDNNMNAKYYEQIKLYNERKQQLENMMKTMDDSLPLIKLGEASIASPFTYKGNDIKCVKEIIACGRCALSKVIMMYKLMIINSLITAFSVSILTLDGVKLSDAQTTVISLLYTTFIVLISKTTPLENISSYAPPNSLFNITVVLSLICQVIVHFSILVYGWIVASSFRGPDYVPDLKGEFSPNIVNTCIYYLIYCINLSIFLCNYEGLPFMLPLHKNKELVYIFIGNFIFLFLNVMNIFPYINYFFSLVPFPTYRLKFLFLSLMILDILAPYMFCNFIRYIRLYIFQKYKINL</sequence>
<dbReference type="SFLD" id="SFLDG00002">
    <property type="entry name" value="C1.7:_P-type_atpase_like"/>
    <property type="match status" value="1"/>
</dbReference>
<feature type="coiled-coil region" evidence="10">
    <location>
        <begin position="1376"/>
        <end position="1403"/>
    </location>
</feature>
<keyword evidence="9 11" id="KW-0472">Membrane</keyword>
<feature type="transmembrane region" description="Helical" evidence="11">
    <location>
        <begin position="454"/>
        <end position="473"/>
    </location>
</feature>
<accession>A0A1C6X1U4</accession>
<comment type="subcellular location">
    <subcellularLocation>
        <location evidence="1">Membrane</location>
        <topology evidence="1">Multi-pass membrane protein</topology>
    </subcellularLocation>
</comment>
<keyword evidence="5" id="KW-0067">ATP-binding</keyword>
<evidence type="ECO:0000256" key="1">
    <source>
        <dbReference type="ARBA" id="ARBA00004141"/>
    </source>
</evidence>
<dbReference type="PROSITE" id="PS00154">
    <property type="entry name" value="ATPASE_E1_E2"/>
    <property type="match status" value="1"/>
</dbReference>
<dbReference type="GO" id="GO:0046872">
    <property type="term" value="F:metal ion binding"/>
    <property type="evidence" value="ECO:0007669"/>
    <property type="project" value="UniProtKB-KW"/>
</dbReference>
<feature type="transmembrane region" description="Helical" evidence="11">
    <location>
        <begin position="1628"/>
        <end position="1651"/>
    </location>
</feature>
<evidence type="ECO:0000256" key="6">
    <source>
        <dbReference type="ARBA" id="ARBA00022842"/>
    </source>
</evidence>